<comment type="caution">
    <text evidence="4">The sequence shown here is derived from an EMBL/GenBank/DDBJ whole genome shotgun (WGS) entry which is preliminary data.</text>
</comment>
<feature type="domain" description="Aldehyde oxidase/xanthine dehydrogenase a/b hammerhead" evidence="3">
    <location>
        <begin position="46"/>
        <end position="150"/>
    </location>
</feature>
<accession>A0A644XZW4</accession>
<dbReference type="InterPro" id="IPR008274">
    <property type="entry name" value="AldOxase/xan_DH_MoCoBD1"/>
</dbReference>
<proteinExistence type="predicted"/>
<dbReference type="InterPro" id="IPR037165">
    <property type="entry name" value="AldOxase/xan_DH_Mopterin-bd_sf"/>
</dbReference>
<dbReference type="InterPro" id="IPR000674">
    <property type="entry name" value="Ald_Oxase/Xan_DH_a/b"/>
</dbReference>
<dbReference type="AlphaFoldDB" id="A0A644XZW4"/>
<dbReference type="GO" id="GO:0004854">
    <property type="term" value="F:xanthine dehydrogenase activity"/>
    <property type="evidence" value="ECO:0007669"/>
    <property type="project" value="UniProtKB-EC"/>
</dbReference>
<organism evidence="4">
    <name type="scientific">bioreactor metagenome</name>
    <dbReference type="NCBI Taxonomy" id="1076179"/>
    <lineage>
        <taxon>unclassified sequences</taxon>
        <taxon>metagenomes</taxon>
        <taxon>ecological metagenomes</taxon>
    </lineage>
</organism>
<dbReference type="GO" id="GO:0005506">
    <property type="term" value="F:iron ion binding"/>
    <property type="evidence" value="ECO:0007669"/>
    <property type="project" value="InterPro"/>
</dbReference>
<evidence type="ECO:0000256" key="2">
    <source>
        <dbReference type="ARBA" id="ARBA00023002"/>
    </source>
</evidence>
<dbReference type="PANTHER" id="PTHR11908">
    <property type="entry name" value="XANTHINE DEHYDROGENASE"/>
    <property type="match status" value="1"/>
</dbReference>
<gene>
    <name evidence="4" type="primary">xdhA_12</name>
    <name evidence="4" type="ORF">SDC9_68246</name>
</gene>
<evidence type="ECO:0000256" key="1">
    <source>
        <dbReference type="ARBA" id="ARBA00022505"/>
    </source>
</evidence>
<dbReference type="Pfam" id="PF01315">
    <property type="entry name" value="Ald_Xan_dh_C"/>
    <property type="match status" value="1"/>
</dbReference>
<dbReference type="EMBL" id="VSSQ01003668">
    <property type="protein sequence ID" value="MPM21796.1"/>
    <property type="molecule type" value="Genomic_DNA"/>
</dbReference>
<evidence type="ECO:0000313" key="4">
    <source>
        <dbReference type="EMBL" id="MPM21796.1"/>
    </source>
</evidence>
<reference evidence="4" key="1">
    <citation type="submission" date="2019-08" db="EMBL/GenBank/DDBJ databases">
        <authorList>
            <person name="Kucharzyk K."/>
            <person name="Murdoch R.W."/>
            <person name="Higgins S."/>
            <person name="Loffler F."/>
        </authorList>
    </citation>
    <scope>NUCLEOTIDE SEQUENCE</scope>
</reference>
<dbReference type="SUPFAM" id="SSF54665">
    <property type="entry name" value="CO dehydrogenase molybdoprotein N-domain-like"/>
    <property type="match status" value="1"/>
</dbReference>
<keyword evidence="1" id="KW-0500">Molybdenum</keyword>
<evidence type="ECO:0000259" key="3">
    <source>
        <dbReference type="SMART" id="SM01008"/>
    </source>
</evidence>
<dbReference type="SMART" id="SM01008">
    <property type="entry name" value="Ald_Xan_dh_C"/>
    <property type="match status" value="1"/>
</dbReference>
<dbReference type="InterPro" id="IPR036856">
    <property type="entry name" value="Ald_Oxase/Xan_DH_a/b_sf"/>
</dbReference>
<dbReference type="InterPro" id="IPR046867">
    <property type="entry name" value="AldOxase/xan_DH_MoCoBD2"/>
</dbReference>
<dbReference type="Gene3D" id="3.90.1170.50">
    <property type="entry name" value="Aldehyde oxidase/xanthine dehydrogenase, a/b hammerhead"/>
    <property type="match status" value="1"/>
</dbReference>
<keyword evidence="2 4" id="KW-0560">Oxidoreductase</keyword>
<dbReference type="Gene3D" id="3.30.365.10">
    <property type="entry name" value="Aldehyde oxidase/xanthine dehydrogenase, molybdopterin binding domain"/>
    <property type="match status" value="4"/>
</dbReference>
<dbReference type="Pfam" id="PF02738">
    <property type="entry name" value="MoCoBD_1"/>
    <property type="match status" value="1"/>
</dbReference>
<dbReference type="EC" id="1.17.1.4" evidence="4"/>
<dbReference type="Pfam" id="PF20256">
    <property type="entry name" value="MoCoBD_2"/>
    <property type="match status" value="1"/>
</dbReference>
<dbReference type="InterPro" id="IPR016208">
    <property type="entry name" value="Ald_Oxase/xanthine_DH-like"/>
</dbReference>
<protein>
    <submittedName>
        <fullName evidence="4">Putative xanthine dehydrogenase molybdenum-binding subunit XdhA</fullName>
        <ecNumber evidence="4">1.17.1.4</ecNumber>
    </submittedName>
</protein>
<name>A0A644XZW4_9ZZZZ</name>
<dbReference type="PANTHER" id="PTHR11908:SF132">
    <property type="entry name" value="ALDEHYDE OXIDASE 1-RELATED"/>
    <property type="match status" value="1"/>
</dbReference>
<dbReference type="SUPFAM" id="SSF56003">
    <property type="entry name" value="Molybdenum cofactor-binding domain"/>
    <property type="match status" value="1"/>
</dbReference>
<sequence length="807" mass="87417">MSQISSGILFLELVNNMCQTMIGVEDMPMTGIGVTVIRKEASDKVTGCAKYTDDFRSVGTLTAWLVTSTCAHGKIIKIDSDSAVALPGVRAILTGADCPALAGSLLEDRPPLAREKVRYYGEPVAIVVADNEKTAVQAAFSIQVEYEPLPVLNSPSEALQPGAVLIHEDLGSYKKVVEDIYPEPGTNVCGRKQIRKGDIQRTLAESAVVVEGHFTLPQSDHIAMETRAAQAKIDADGTVFIRTSSQSPHTVKKEISTVFGVDEGKVVVEVPFVGGGFGGKAPVQLELLAYLASRAVGGREVRILNSRENDMVTSPCKLGLEATIKMGAAKDGMINAIQMTYLVDTGAYADIGPRLAKAIAVDCTGPYHIENVWCDALCVYTNHPYATSFRGFGHASYTFCVERMIDKLSRTLQMDPALIREKNALQPGMLTPTQVKVTASNLGNLTACITQLKQMINWSEGDRLEIGGDKIRAKGIACFWKTSNSPTDAGSAVLLTFNEDGSINLNCGCVEYGPAVKTTLAQILSEKLKMDINRIFVNMDVNTRYSPKHWKTVASMTTYLAGNAVLRAAEDIIRQLKSLAAVALRCPPESLEVADETVYVKSDPTLYIKFKDLVHGYKYENGNAVEGQLLGRGSFIMNGLTPMDQETGIGKAGPYWTVGAQAVEVEFDKREFTYRLIRAATIMDAGRVLNPAMADAVVKGGMCMGLGLGSRECFHYDQDGKVLNTSLRTYKVMHFGETPEYLVGFVETPQLDSPYEARGIAEHGIIGIPAALGNALSLAAGAELDELPLVPETIWRIKTRNSAEKKE</sequence>